<dbReference type="STRING" id="452652.KSE_15520"/>
<dbReference type="Gene3D" id="3.40.640.10">
    <property type="entry name" value="Type I PLP-dependent aspartate aminotransferase-like (Major domain)"/>
    <property type="match status" value="1"/>
</dbReference>
<dbReference type="HOGENOM" id="CLU_033332_6_0_11"/>
<sequence>MTATTTASAAAAETAAATIPFFPPDLFEDDRDLLLDTVRDVATDPAQRFILGERTARFEELLRTELGAGHVIACGSGTTALTLILRAAGLGPGDQVIVPAYGCAPLANTVLGVGATPVFADVDPHTLVIDPDAAEALITPRTKALLPAHMFSVMADMPRLRTLATRHGLRLIEDSAVAQGAVLDGRPAGTWGDAGLFSFVQVKSFGGPGEGGVVITDDPELARTVRMLRNHGQDGVHRFRHHLIGLNSRFDEVLAGFQLRRHPGLAGRLARRAEIAAHYTAHFTPLADRGVLPPPPGTNGRCYYVYTLLAERRDDLKRHLAVHGVDSHVYYPQALPQQPAFAPAAPADGHWPHAERAARQSLSLPIYPHLTDAQVDRITEAVLAFPG</sequence>
<dbReference type="PATRIC" id="fig|452652.3.peg.1556"/>
<comment type="similarity">
    <text evidence="2 5">Belongs to the DegT/DnrJ/EryC1 family.</text>
</comment>
<dbReference type="InterPro" id="IPR015422">
    <property type="entry name" value="PyrdxlP-dep_Trfase_small"/>
</dbReference>
<keyword evidence="6" id="KW-0808">Transferase</keyword>
<dbReference type="Gene3D" id="3.90.1150.10">
    <property type="entry name" value="Aspartate Aminotransferase, domain 1"/>
    <property type="match status" value="1"/>
</dbReference>
<dbReference type="GO" id="GO:0008483">
    <property type="term" value="F:transaminase activity"/>
    <property type="evidence" value="ECO:0007669"/>
    <property type="project" value="UniProtKB-KW"/>
</dbReference>
<keyword evidence="7" id="KW-1185">Reference proteome</keyword>
<feature type="active site" description="Proton acceptor" evidence="3">
    <location>
        <position position="203"/>
    </location>
</feature>
<proteinExistence type="inferred from homology"/>
<evidence type="ECO:0000256" key="3">
    <source>
        <dbReference type="PIRSR" id="PIRSR000390-1"/>
    </source>
</evidence>
<organism evidence="6 7">
    <name type="scientific">Kitasatospora setae (strain ATCC 33774 / DSM 43861 / JCM 3304 / KCC A-0304 / NBRC 14216 / KM-6054)</name>
    <name type="common">Streptomyces setae</name>
    <dbReference type="NCBI Taxonomy" id="452652"/>
    <lineage>
        <taxon>Bacteria</taxon>
        <taxon>Bacillati</taxon>
        <taxon>Actinomycetota</taxon>
        <taxon>Actinomycetes</taxon>
        <taxon>Kitasatosporales</taxon>
        <taxon>Streptomycetaceae</taxon>
        <taxon>Kitasatospora</taxon>
    </lineage>
</organism>
<dbReference type="RefSeq" id="WP_014134697.1">
    <property type="nucleotide sequence ID" value="NC_016109.1"/>
</dbReference>
<accession>E4N848</accession>
<dbReference type="PIRSF" id="PIRSF000390">
    <property type="entry name" value="PLP_StrS"/>
    <property type="match status" value="1"/>
</dbReference>
<evidence type="ECO:0000313" key="7">
    <source>
        <dbReference type="Proteomes" id="UP000007076"/>
    </source>
</evidence>
<keyword evidence="1 4" id="KW-0663">Pyridoxal phosphate</keyword>
<evidence type="ECO:0000256" key="5">
    <source>
        <dbReference type="RuleBase" id="RU004508"/>
    </source>
</evidence>
<protein>
    <submittedName>
        <fullName evidence="6">Putative aminotransferase</fullName>
        <ecNumber evidence="6">2.6.1.-</ecNumber>
    </submittedName>
</protein>
<dbReference type="SUPFAM" id="SSF53383">
    <property type="entry name" value="PLP-dependent transferases"/>
    <property type="match status" value="1"/>
</dbReference>
<evidence type="ECO:0000256" key="4">
    <source>
        <dbReference type="PIRSR" id="PIRSR000390-2"/>
    </source>
</evidence>
<name>E4N848_KITSK</name>
<dbReference type="CDD" id="cd00616">
    <property type="entry name" value="AHBA_syn"/>
    <property type="match status" value="1"/>
</dbReference>
<dbReference type="EMBL" id="AP010968">
    <property type="protein sequence ID" value="BAJ27379.1"/>
    <property type="molecule type" value="Genomic_DNA"/>
</dbReference>
<evidence type="ECO:0000313" key="6">
    <source>
        <dbReference type="EMBL" id="BAJ27379.1"/>
    </source>
</evidence>
<dbReference type="InterPro" id="IPR015421">
    <property type="entry name" value="PyrdxlP-dep_Trfase_major"/>
</dbReference>
<dbReference type="GO" id="GO:0000271">
    <property type="term" value="P:polysaccharide biosynthetic process"/>
    <property type="evidence" value="ECO:0007669"/>
    <property type="project" value="TreeGrafter"/>
</dbReference>
<dbReference type="PANTHER" id="PTHR30244:SF36">
    <property type="entry name" value="3-OXO-GLUCOSE-6-PHOSPHATE:GLUTAMATE AMINOTRANSFERASE"/>
    <property type="match status" value="1"/>
</dbReference>
<dbReference type="GO" id="GO:0030170">
    <property type="term" value="F:pyridoxal phosphate binding"/>
    <property type="evidence" value="ECO:0007669"/>
    <property type="project" value="TreeGrafter"/>
</dbReference>
<evidence type="ECO:0000256" key="2">
    <source>
        <dbReference type="ARBA" id="ARBA00037999"/>
    </source>
</evidence>
<gene>
    <name evidence="6" type="ordered locus">KSE_15520</name>
</gene>
<dbReference type="KEGG" id="ksk:KSE_15520"/>
<dbReference type="Proteomes" id="UP000007076">
    <property type="component" value="Chromosome"/>
</dbReference>
<dbReference type="InterPro" id="IPR015424">
    <property type="entry name" value="PyrdxlP-dep_Trfase"/>
</dbReference>
<dbReference type="PANTHER" id="PTHR30244">
    <property type="entry name" value="TRANSAMINASE"/>
    <property type="match status" value="1"/>
</dbReference>
<dbReference type="InterPro" id="IPR000653">
    <property type="entry name" value="DegT/StrS_aminotransferase"/>
</dbReference>
<keyword evidence="6" id="KW-0032">Aminotransferase</keyword>
<dbReference type="AlphaFoldDB" id="E4N848"/>
<dbReference type="Pfam" id="PF01041">
    <property type="entry name" value="DegT_DnrJ_EryC1"/>
    <property type="match status" value="1"/>
</dbReference>
<evidence type="ECO:0000256" key="1">
    <source>
        <dbReference type="ARBA" id="ARBA00022898"/>
    </source>
</evidence>
<dbReference type="eggNOG" id="COG0399">
    <property type="taxonomic scope" value="Bacteria"/>
</dbReference>
<reference evidence="6 7" key="1">
    <citation type="journal article" date="2010" name="DNA Res.">
        <title>Genome sequence of Kitasatospora setae NBRC 14216T: an evolutionary snapshot of the family Streptomycetaceae.</title>
        <authorList>
            <person name="Ichikawa N."/>
            <person name="Oguchi A."/>
            <person name="Ikeda H."/>
            <person name="Ishikawa J."/>
            <person name="Kitani S."/>
            <person name="Watanabe Y."/>
            <person name="Nakamura S."/>
            <person name="Katano Y."/>
            <person name="Kishi E."/>
            <person name="Sasagawa M."/>
            <person name="Ankai A."/>
            <person name="Fukui S."/>
            <person name="Hashimoto Y."/>
            <person name="Kamata S."/>
            <person name="Otoguro M."/>
            <person name="Tanikawa S."/>
            <person name="Nihira T."/>
            <person name="Horinouchi S."/>
            <person name="Ohnishi Y."/>
            <person name="Hayakawa M."/>
            <person name="Kuzuyama T."/>
            <person name="Arisawa A."/>
            <person name="Nomoto F."/>
            <person name="Miura H."/>
            <person name="Takahashi Y."/>
            <person name="Fujita N."/>
        </authorList>
    </citation>
    <scope>NUCLEOTIDE SEQUENCE [LARGE SCALE GENOMIC DNA]</scope>
    <source>
        <strain evidence="7">ATCC 33774 / DSM 43861 / JCM 3304 / KCC A-0304 / NBRC 14216 / KM-6054</strain>
    </source>
</reference>
<feature type="modified residue" description="N6-(pyridoxal phosphate)lysine" evidence="4">
    <location>
        <position position="203"/>
    </location>
</feature>
<dbReference type="EC" id="2.6.1.-" evidence="6"/>